<dbReference type="Proteomes" id="UP001189429">
    <property type="component" value="Unassembled WGS sequence"/>
</dbReference>
<dbReference type="EMBL" id="CAUYUJ010010023">
    <property type="protein sequence ID" value="CAK0828401.1"/>
    <property type="molecule type" value="Genomic_DNA"/>
</dbReference>
<evidence type="ECO:0000313" key="1">
    <source>
        <dbReference type="EMBL" id="CAK0828401.1"/>
    </source>
</evidence>
<accession>A0ABN9S942</accession>
<keyword evidence="2" id="KW-1185">Reference proteome</keyword>
<sequence length="280" mass="30855">MSVRAGSQLPGFSADNRVQLSEGLTVAIGRDPLHPEVRVRDPGEIHLRQQRKKHWINDSGPDAKPPSGVIEASQDSTSFLDHVEDARRRSKRLHTDPLDMEGPETFYETRKAMAYTRDLKIDDPMGGFKRGDTAALKLEGGQEEHVSNRGDSDFCVVLGKVWEPGHIEVKFYSDNQVAVVKPEHLVKIDRADVKARKLRLRMVDWQLGGAPGLERGAERSSLALAVSRPRAALPQPGARGAARAMALSPHALGCPRPRSCRVASCAVCVDFHRVPTQGQR</sequence>
<comment type="caution">
    <text evidence="1">The sequence shown here is derived from an EMBL/GenBank/DDBJ whole genome shotgun (WGS) entry which is preliminary data.</text>
</comment>
<proteinExistence type="predicted"/>
<organism evidence="1 2">
    <name type="scientific">Prorocentrum cordatum</name>
    <dbReference type="NCBI Taxonomy" id="2364126"/>
    <lineage>
        <taxon>Eukaryota</taxon>
        <taxon>Sar</taxon>
        <taxon>Alveolata</taxon>
        <taxon>Dinophyceae</taxon>
        <taxon>Prorocentrales</taxon>
        <taxon>Prorocentraceae</taxon>
        <taxon>Prorocentrum</taxon>
    </lineage>
</organism>
<evidence type="ECO:0000313" key="2">
    <source>
        <dbReference type="Proteomes" id="UP001189429"/>
    </source>
</evidence>
<name>A0ABN9S942_9DINO</name>
<protein>
    <submittedName>
        <fullName evidence="1">Uncharacterized protein</fullName>
    </submittedName>
</protein>
<gene>
    <name evidence="1" type="ORF">PCOR1329_LOCUS27625</name>
</gene>
<reference evidence="1" key="1">
    <citation type="submission" date="2023-10" db="EMBL/GenBank/DDBJ databases">
        <authorList>
            <person name="Chen Y."/>
            <person name="Shah S."/>
            <person name="Dougan E. K."/>
            <person name="Thang M."/>
            <person name="Chan C."/>
        </authorList>
    </citation>
    <scope>NUCLEOTIDE SEQUENCE [LARGE SCALE GENOMIC DNA]</scope>
</reference>